<comment type="subcellular location">
    <subcellularLocation>
        <location evidence="1">Endomembrane system</location>
    </subcellularLocation>
</comment>
<feature type="transmembrane region" description="Helical" evidence="10">
    <location>
        <begin position="107"/>
        <end position="127"/>
    </location>
</feature>
<dbReference type="Pfam" id="PF03552">
    <property type="entry name" value="Cellulose_synt"/>
    <property type="match status" value="1"/>
</dbReference>
<feature type="region of interest" description="Disordered" evidence="9">
    <location>
        <begin position="239"/>
        <end position="258"/>
    </location>
</feature>
<evidence type="ECO:0000256" key="6">
    <source>
        <dbReference type="ARBA" id="ARBA00023136"/>
    </source>
</evidence>
<feature type="compositionally biased region" description="Basic and acidic residues" evidence="9">
    <location>
        <begin position="247"/>
        <end position="258"/>
    </location>
</feature>
<evidence type="ECO:0000256" key="2">
    <source>
        <dbReference type="ARBA" id="ARBA00022676"/>
    </source>
</evidence>
<dbReference type="PANTHER" id="PTHR13301">
    <property type="entry name" value="X-BOX TRANSCRIPTION FACTOR-RELATED"/>
    <property type="match status" value="1"/>
</dbReference>
<accession>A0ABD3CNX0</accession>
<keyword evidence="5 10" id="KW-1133">Transmembrane helix</keyword>
<evidence type="ECO:0000256" key="3">
    <source>
        <dbReference type="ARBA" id="ARBA00022679"/>
    </source>
</evidence>
<feature type="binding site" evidence="8">
    <location>
        <position position="78"/>
    </location>
    <ligand>
        <name>UDP-alpha-D-glucose</name>
        <dbReference type="ChEBI" id="CHEBI:58885"/>
    </ligand>
</feature>
<gene>
    <name evidence="11" type="ORF">CASFOL_023843</name>
</gene>
<evidence type="ECO:0000256" key="7">
    <source>
        <dbReference type="ARBA" id="ARBA00023316"/>
    </source>
</evidence>
<organism evidence="11 12">
    <name type="scientific">Castilleja foliolosa</name>
    <dbReference type="NCBI Taxonomy" id="1961234"/>
    <lineage>
        <taxon>Eukaryota</taxon>
        <taxon>Viridiplantae</taxon>
        <taxon>Streptophyta</taxon>
        <taxon>Embryophyta</taxon>
        <taxon>Tracheophyta</taxon>
        <taxon>Spermatophyta</taxon>
        <taxon>Magnoliopsida</taxon>
        <taxon>eudicotyledons</taxon>
        <taxon>Gunneridae</taxon>
        <taxon>Pentapetalae</taxon>
        <taxon>asterids</taxon>
        <taxon>lamiids</taxon>
        <taxon>Lamiales</taxon>
        <taxon>Orobanchaceae</taxon>
        <taxon>Pedicularideae</taxon>
        <taxon>Castillejinae</taxon>
        <taxon>Castilleja</taxon>
    </lineage>
</organism>
<dbReference type="Proteomes" id="UP001632038">
    <property type="component" value="Unassembled WGS sequence"/>
</dbReference>
<keyword evidence="6 10" id="KW-0472">Membrane</keyword>
<feature type="transmembrane region" description="Helical" evidence="10">
    <location>
        <begin position="12"/>
        <end position="29"/>
    </location>
</feature>
<evidence type="ECO:0000256" key="5">
    <source>
        <dbReference type="ARBA" id="ARBA00022989"/>
    </source>
</evidence>
<protein>
    <submittedName>
        <fullName evidence="11">Uncharacterized protein</fullName>
    </submittedName>
</protein>
<evidence type="ECO:0000256" key="4">
    <source>
        <dbReference type="ARBA" id="ARBA00022692"/>
    </source>
</evidence>
<evidence type="ECO:0000256" key="9">
    <source>
        <dbReference type="SAM" id="MobiDB-lite"/>
    </source>
</evidence>
<dbReference type="InterPro" id="IPR005150">
    <property type="entry name" value="Cellulose_synth"/>
</dbReference>
<feature type="binding site" evidence="8">
    <location>
        <position position="105"/>
    </location>
    <ligand>
        <name>UDP-alpha-D-glucose</name>
        <dbReference type="ChEBI" id="CHEBI:58885"/>
    </ligand>
</feature>
<feature type="transmembrane region" description="Helical" evidence="10">
    <location>
        <begin position="36"/>
        <end position="55"/>
    </location>
</feature>
<keyword evidence="4 10" id="KW-0812">Transmembrane</keyword>
<keyword evidence="3" id="KW-0808">Transferase</keyword>
<dbReference type="GO" id="GO:0071555">
    <property type="term" value="P:cell wall organization"/>
    <property type="evidence" value="ECO:0007669"/>
    <property type="project" value="UniProtKB-KW"/>
</dbReference>
<dbReference type="AlphaFoldDB" id="A0ABD3CNX0"/>
<comment type="caution">
    <text evidence="11">The sequence shown here is derived from an EMBL/GenBank/DDBJ whole genome shotgun (WGS) entry which is preliminary data.</text>
</comment>
<evidence type="ECO:0000256" key="10">
    <source>
        <dbReference type="SAM" id="Phobius"/>
    </source>
</evidence>
<evidence type="ECO:0000313" key="12">
    <source>
        <dbReference type="Proteomes" id="UP001632038"/>
    </source>
</evidence>
<sequence>MENWRGLPHLPAPSRIMVVLGLFITWRICHPNNDAVWLWGMSVVCEIWFTFPWILDMLPKLNILPAIDMFVSRADPEKEPPLVTSNTILAAEYPVEKLVCYVSDDGGGLLTFEAIFLLFFTIINPTTYGNFRYRYDRVTNPYNKGLVDNFKEIFYGPTAPSKNDFRAMVPKEPPLPARSATGGLVSPNMGKGVDDIEVGRKAVMTVDEGDRAGIHARRSSWGRKSGSWEMSPEFLALARPRAQRLRRQGDERQSHGRC</sequence>
<evidence type="ECO:0000256" key="1">
    <source>
        <dbReference type="ARBA" id="ARBA00004308"/>
    </source>
</evidence>
<evidence type="ECO:0000256" key="8">
    <source>
        <dbReference type="PIRSR" id="PIRSR605150-2"/>
    </source>
</evidence>
<proteinExistence type="predicted"/>
<keyword evidence="7" id="KW-0961">Cell wall biogenesis/degradation</keyword>
<keyword evidence="12" id="KW-1185">Reference proteome</keyword>
<feature type="binding site" evidence="8">
    <location>
        <position position="79"/>
    </location>
    <ligand>
        <name>UDP-alpha-D-glucose</name>
        <dbReference type="ChEBI" id="CHEBI:58885"/>
    </ligand>
</feature>
<keyword evidence="2" id="KW-0328">Glycosyltransferase</keyword>
<feature type="binding site" evidence="8">
    <location>
        <position position="72"/>
    </location>
    <ligand>
        <name>UDP-alpha-D-glucose</name>
        <dbReference type="ChEBI" id="CHEBI:58885"/>
    </ligand>
</feature>
<dbReference type="GO" id="GO:0012505">
    <property type="term" value="C:endomembrane system"/>
    <property type="evidence" value="ECO:0007669"/>
    <property type="project" value="UniProtKB-SubCell"/>
</dbReference>
<reference evidence="12" key="1">
    <citation type="journal article" date="2024" name="IScience">
        <title>Strigolactones Initiate the Formation of Haustorium-like Structures in Castilleja.</title>
        <authorList>
            <person name="Buerger M."/>
            <person name="Peterson D."/>
            <person name="Chory J."/>
        </authorList>
    </citation>
    <scope>NUCLEOTIDE SEQUENCE [LARGE SCALE GENOMIC DNA]</scope>
</reference>
<dbReference type="GO" id="GO:0016757">
    <property type="term" value="F:glycosyltransferase activity"/>
    <property type="evidence" value="ECO:0007669"/>
    <property type="project" value="UniProtKB-KW"/>
</dbReference>
<name>A0ABD3CNX0_9LAMI</name>
<dbReference type="EMBL" id="JAVIJP010000032">
    <property type="protein sequence ID" value="KAL3630859.1"/>
    <property type="molecule type" value="Genomic_DNA"/>
</dbReference>
<evidence type="ECO:0000313" key="11">
    <source>
        <dbReference type="EMBL" id="KAL3630859.1"/>
    </source>
</evidence>